<reference evidence="1" key="1">
    <citation type="journal article" date="2015" name="Nature">
        <title>Complex archaea that bridge the gap between prokaryotes and eukaryotes.</title>
        <authorList>
            <person name="Spang A."/>
            <person name="Saw J.H."/>
            <person name="Jorgensen S.L."/>
            <person name="Zaremba-Niedzwiedzka K."/>
            <person name="Martijn J."/>
            <person name="Lind A.E."/>
            <person name="van Eijk R."/>
            <person name="Schleper C."/>
            <person name="Guy L."/>
            <person name="Ettema T.J."/>
        </authorList>
    </citation>
    <scope>NUCLEOTIDE SEQUENCE</scope>
</reference>
<organism evidence="1">
    <name type="scientific">marine sediment metagenome</name>
    <dbReference type="NCBI Taxonomy" id="412755"/>
    <lineage>
        <taxon>unclassified sequences</taxon>
        <taxon>metagenomes</taxon>
        <taxon>ecological metagenomes</taxon>
    </lineage>
</organism>
<gene>
    <name evidence="1" type="ORF">LCGC14_1076160</name>
</gene>
<protein>
    <submittedName>
        <fullName evidence="1">Uncharacterized protein</fullName>
    </submittedName>
</protein>
<proteinExistence type="predicted"/>
<comment type="caution">
    <text evidence="1">The sequence shown here is derived from an EMBL/GenBank/DDBJ whole genome shotgun (WGS) entry which is preliminary data.</text>
</comment>
<accession>A0A0F9N421</accession>
<name>A0A0F9N421_9ZZZZ</name>
<dbReference type="EMBL" id="LAZR01004678">
    <property type="protein sequence ID" value="KKN06532.1"/>
    <property type="molecule type" value="Genomic_DNA"/>
</dbReference>
<dbReference type="AlphaFoldDB" id="A0A0F9N421"/>
<evidence type="ECO:0000313" key="1">
    <source>
        <dbReference type="EMBL" id="KKN06532.1"/>
    </source>
</evidence>
<sequence>MSINHEVAEELWVYTIEKLRQAESIKWDWEKLRREGREGEVIRSQAIADTLRMVGVILRNDLEFEEEHREDWAEFALGTTHVIEDLHCPIDRRVMKFKFQDFRIRRYICTHEDAHTIDFYWNGGPE</sequence>